<sequence>MNKTLSQFEKTIDTILDLKEISEEIRTEPIKEGKWSIREIVGHLYYWDKFNLEKMVPLMVQDADLPKFPDHDEHNEEAMTFLRDYSVETIINNFVVTRKELTERISSLDEDVRFTIGGGKRKFSAESFVKIFVKHDAHHLKQISEKLHTLK</sequence>
<organism evidence="2 3">
    <name type="scientific">Halalkalibacter suaedae</name>
    <dbReference type="NCBI Taxonomy" id="2822140"/>
    <lineage>
        <taxon>Bacteria</taxon>
        <taxon>Bacillati</taxon>
        <taxon>Bacillota</taxon>
        <taxon>Bacilli</taxon>
        <taxon>Bacillales</taxon>
        <taxon>Bacillaceae</taxon>
        <taxon>Halalkalibacter</taxon>
    </lineage>
</organism>
<protein>
    <submittedName>
        <fullName evidence="2">DinB family protein</fullName>
    </submittedName>
</protein>
<reference evidence="2" key="1">
    <citation type="submission" date="2021-03" db="EMBL/GenBank/DDBJ databases">
        <title>Bacillus suaedae sp. nov., isolated from Suaeda aralocaspica.</title>
        <authorList>
            <person name="Lei R.F.R."/>
        </authorList>
    </citation>
    <scope>NUCLEOTIDE SEQUENCE</scope>
    <source>
        <strain evidence="2">YZJH907-2</strain>
    </source>
</reference>
<accession>A0A940WYF6</accession>
<gene>
    <name evidence="2" type="ORF">J7W16_18425</name>
</gene>
<dbReference type="SUPFAM" id="SSF109854">
    <property type="entry name" value="DinB/YfiT-like putative metalloenzymes"/>
    <property type="match status" value="1"/>
</dbReference>
<evidence type="ECO:0000313" key="2">
    <source>
        <dbReference type="EMBL" id="MBP3953102.1"/>
    </source>
</evidence>
<keyword evidence="3" id="KW-1185">Reference proteome</keyword>
<dbReference type="Proteomes" id="UP000678228">
    <property type="component" value="Unassembled WGS sequence"/>
</dbReference>
<name>A0A940WYF6_9BACI</name>
<evidence type="ECO:0000313" key="3">
    <source>
        <dbReference type="Proteomes" id="UP000678228"/>
    </source>
</evidence>
<dbReference type="EMBL" id="JAGKSQ010000010">
    <property type="protein sequence ID" value="MBP3953102.1"/>
    <property type="molecule type" value="Genomic_DNA"/>
</dbReference>
<feature type="domain" description="DinB-like" evidence="1">
    <location>
        <begin position="7"/>
        <end position="143"/>
    </location>
</feature>
<dbReference type="Pfam" id="PF12867">
    <property type="entry name" value="DinB_2"/>
    <property type="match status" value="1"/>
</dbReference>
<dbReference type="RefSeq" id="WP_210598960.1">
    <property type="nucleotide sequence ID" value="NZ_JAGKSQ010000010.1"/>
</dbReference>
<dbReference type="AlphaFoldDB" id="A0A940WYF6"/>
<evidence type="ECO:0000259" key="1">
    <source>
        <dbReference type="Pfam" id="PF12867"/>
    </source>
</evidence>
<comment type="caution">
    <text evidence="2">The sequence shown here is derived from an EMBL/GenBank/DDBJ whole genome shotgun (WGS) entry which is preliminary data.</text>
</comment>
<dbReference type="Gene3D" id="1.20.120.450">
    <property type="entry name" value="dinb family like domain"/>
    <property type="match status" value="1"/>
</dbReference>
<dbReference type="InterPro" id="IPR024775">
    <property type="entry name" value="DinB-like"/>
</dbReference>
<proteinExistence type="predicted"/>
<dbReference type="InterPro" id="IPR034660">
    <property type="entry name" value="DinB/YfiT-like"/>
</dbReference>